<organism evidence="1 2">
    <name type="scientific">Streptacidiphilus jiangxiensis</name>
    <dbReference type="NCBI Taxonomy" id="235985"/>
    <lineage>
        <taxon>Bacteria</taxon>
        <taxon>Bacillati</taxon>
        <taxon>Actinomycetota</taxon>
        <taxon>Actinomycetes</taxon>
        <taxon>Kitasatosporales</taxon>
        <taxon>Streptomycetaceae</taxon>
        <taxon>Streptacidiphilus</taxon>
    </lineage>
</organism>
<reference evidence="2" key="1">
    <citation type="submission" date="2016-10" db="EMBL/GenBank/DDBJ databases">
        <authorList>
            <person name="Varghese N."/>
        </authorList>
    </citation>
    <scope>NUCLEOTIDE SEQUENCE [LARGE SCALE GENOMIC DNA]</scope>
    <source>
        <strain evidence="2">DSM 45096 / BCRC 16803 / CGMCC 4.1857 / CIP 109030 / JCM 12277 / KCTC 19219 / NBRC 100920 / 33214</strain>
    </source>
</reference>
<dbReference type="eggNOG" id="ENOG503006C">
    <property type="taxonomic scope" value="Bacteria"/>
</dbReference>
<dbReference type="OrthoDB" id="8895352at2"/>
<keyword evidence="2" id="KW-1185">Reference proteome</keyword>
<gene>
    <name evidence="1" type="ORF">SAMN05414137_14810</name>
</gene>
<sequence>MTISLPMPTLGRPVPVPVPAAGCNCAVCPFFIDNPNAVEPVCSGSSSSCEYCGCSRAEDLRPQAADPMASSACSRCPIRCGSRPDIAAWMEDIGGTMHFTGLKIPGTLPELPPFIPQVDGHDIAGLDAQLQWPAYAVGLRRVISPATHKVYPRFQGTTAHQALGLRREQKAVLVGYAEDPLVEAYWTRRMEDRLAEKLAEQEWDLVLTPNTSMYFNQPRAENLINMRRNVMLAAELAAGGVAAVPNVYWLRLEDLDRYLDWLDETRPPALAVNLQTFRTQVDWEEMALPGLTYLAATLPEDLPIVLTGASRADRIASLQALFPGGRLRLISQNPLQYARHGAVMTAGGRVDTQARTEDLFTANVRFYAGLAGAGQHESNGGGHGVR</sequence>
<dbReference type="AlphaFoldDB" id="A0A1H8ANT3"/>
<dbReference type="Proteomes" id="UP000183015">
    <property type="component" value="Unassembled WGS sequence"/>
</dbReference>
<proteinExistence type="predicted"/>
<evidence type="ECO:0008006" key="3">
    <source>
        <dbReference type="Google" id="ProtNLM"/>
    </source>
</evidence>
<protein>
    <recommendedName>
        <fullName evidence="3">DUF4417 domain-containing protein</fullName>
    </recommendedName>
</protein>
<name>A0A1H8ANT3_STRJI</name>
<dbReference type="RefSeq" id="WP_143094803.1">
    <property type="nucleotide sequence ID" value="NZ_BBPN01000016.1"/>
</dbReference>
<accession>A0A1H8ANT3</accession>
<evidence type="ECO:0000313" key="1">
    <source>
        <dbReference type="EMBL" id="SEM72412.1"/>
    </source>
</evidence>
<evidence type="ECO:0000313" key="2">
    <source>
        <dbReference type="Proteomes" id="UP000183015"/>
    </source>
</evidence>
<dbReference type="STRING" id="235985.SAMN05414137_14810"/>
<dbReference type="EMBL" id="FOAZ01000048">
    <property type="protein sequence ID" value="SEM72412.1"/>
    <property type="molecule type" value="Genomic_DNA"/>
</dbReference>